<dbReference type="Pfam" id="PF00005">
    <property type="entry name" value="ABC_tran"/>
    <property type="match status" value="1"/>
</dbReference>
<dbReference type="RefSeq" id="WP_147800060.1">
    <property type="nucleotide sequence ID" value="NZ_VPFL01000013.1"/>
</dbReference>
<reference evidence="6 7" key="1">
    <citation type="submission" date="2019-08" db="EMBL/GenBank/DDBJ databases">
        <title>Pelomicrobium methylotrophicum gen. nov., sp. nov. a moderately thermophilic, facultatively anaerobic, lithoautotrophic and methylotrophic bacterium isolated from a terrestrial mud volcano.</title>
        <authorList>
            <person name="Slobodkina G.B."/>
            <person name="Merkel A.Y."/>
            <person name="Slobodkin A.I."/>
        </authorList>
    </citation>
    <scope>NUCLEOTIDE SEQUENCE [LARGE SCALE GENOMIC DNA]</scope>
    <source>
        <strain evidence="6 7">SM250</strain>
    </source>
</reference>
<keyword evidence="2" id="KW-0547">Nucleotide-binding</keyword>
<dbReference type="PANTHER" id="PTHR24220">
    <property type="entry name" value="IMPORT ATP-BINDING PROTEIN"/>
    <property type="match status" value="1"/>
</dbReference>
<dbReference type="OrthoDB" id="9766351at2"/>
<dbReference type="Gene3D" id="3.40.50.300">
    <property type="entry name" value="P-loop containing nucleotide triphosphate hydrolases"/>
    <property type="match status" value="1"/>
</dbReference>
<dbReference type="InterPro" id="IPR017911">
    <property type="entry name" value="MacB-like_ATP-bd"/>
</dbReference>
<dbReference type="CDD" id="cd03255">
    <property type="entry name" value="ABC_MJ0796_LolCDE_FtsE"/>
    <property type="match status" value="1"/>
</dbReference>
<dbReference type="SMART" id="SM00382">
    <property type="entry name" value="AAA"/>
    <property type="match status" value="1"/>
</dbReference>
<dbReference type="InterPro" id="IPR003593">
    <property type="entry name" value="AAA+_ATPase"/>
</dbReference>
<dbReference type="SUPFAM" id="SSF52540">
    <property type="entry name" value="P-loop containing nucleoside triphosphate hydrolases"/>
    <property type="match status" value="1"/>
</dbReference>
<comment type="caution">
    <text evidence="6">The sequence shown here is derived from an EMBL/GenBank/DDBJ whole genome shotgun (WGS) entry which is preliminary data.</text>
</comment>
<organism evidence="6 7">
    <name type="scientific">Pelomicrobium methylotrophicum</name>
    <dbReference type="NCBI Taxonomy" id="2602750"/>
    <lineage>
        <taxon>Bacteria</taxon>
        <taxon>Pseudomonadati</taxon>
        <taxon>Pseudomonadota</taxon>
        <taxon>Hydrogenophilia</taxon>
        <taxon>Hydrogenophilia incertae sedis</taxon>
        <taxon>Pelomicrobium</taxon>
    </lineage>
</organism>
<evidence type="ECO:0000259" key="5">
    <source>
        <dbReference type="PROSITE" id="PS50893"/>
    </source>
</evidence>
<gene>
    <name evidence="6" type="ORF">FR698_09990</name>
</gene>
<dbReference type="PROSITE" id="PS50893">
    <property type="entry name" value="ABC_TRANSPORTER_2"/>
    <property type="match status" value="1"/>
</dbReference>
<dbReference type="PROSITE" id="PS00211">
    <property type="entry name" value="ABC_TRANSPORTER_1"/>
    <property type="match status" value="1"/>
</dbReference>
<evidence type="ECO:0000256" key="3">
    <source>
        <dbReference type="ARBA" id="ARBA00022840"/>
    </source>
</evidence>
<dbReference type="FunFam" id="3.40.50.300:FF:000032">
    <property type="entry name" value="Export ABC transporter ATP-binding protein"/>
    <property type="match status" value="1"/>
</dbReference>
<dbReference type="InterPro" id="IPR015854">
    <property type="entry name" value="ABC_transpr_LolD-like"/>
</dbReference>
<dbReference type="GO" id="GO:0005886">
    <property type="term" value="C:plasma membrane"/>
    <property type="evidence" value="ECO:0007669"/>
    <property type="project" value="TreeGrafter"/>
</dbReference>
<dbReference type="Proteomes" id="UP000321201">
    <property type="component" value="Unassembled WGS sequence"/>
</dbReference>
<dbReference type="InParanoid" id="A0A5C7EW42"/>
<keyword evidence="3 6" id="KW-0067">ATP-binding</keyword>
<dbReference type="InterPro" id="IPR027417">
    <property type="entry name" value="P-loop_NTPase"/>
</dbReference>
<evidence type="ECO:0000256" key="4">
    <source>
        <dbReference type="ARBA" id="ARBA00038388"/>
    </source>
</evidence>
<dbReference type="GO" id="GO:0098796">
    <property type="term" value="C:membrane protein complex"/>
    <property type="evidence" value="ECO:0007669"/>
    <property type="project" value="UniProtKB-ARBA"/>
</dbReference>
<evidence type="ECO:0000313" key="6">
    <source>
        <dbReference type="EMBL" id="TXF11431.1"/>
    </source>
</evidence>
<dbReference type="EMBL" id="VPFL01000013">
    <property type="protein sequence ID" value="TXF11431.1"/>
    <property type="molecule type" value="Genomic_DNA"/>
</dbReference>
<proteinExistence type="inferred from homology"/>
<dbReference type="PANTHER" id="PTHR24220:SF86">
    <property type="entry name" value="ABC TRANSPORTER ABCH.1"/>
    <property type="match status" value="1"/>
</dbReference>
<sequence>MMIQLKDVWRVYMVGDHAIEAVRGVSLAIASGEFVAIVGHSGSGKSTLLSLMGGLARPMRGAVLFDSANLWALSDDERSEIRNKKIGFVFQFASLIPTLDALDNVVLPYMFSSWERRKTDIYEEARELLVMVGLEDKLHAYPNELSGGQQRRVAIARALINHPAVILADEPTGDLDEETEADVIKLLLEARRRYGSALVLVTHNRNLAHTADRLLHMKNGSLIYEDLRNRSARN</sequence>
<accession>A0A5C7EW42</accession>
<dbReference type="GO" id="GO:0022857">
    <property type="term" value="F:transmembrane transporter activity"/>
    <property type="evidence" value="ECO:0007669"/>
    <property type="project" value="TreeGrafter"/>
</dbReference>
<keyword evidence="1" id="KW-0813">Transport</keyword>
<keyword evidence="7" id="KW-1185">Reference proteome</keyword>
<dbReference type="AlphaFoldDB" id="A0A5C7EW42"/>
<feature type="domain" description="ABC transporter" evidence="5">
    <location>
        <begin position="3"/>
        <end position="234"/>
    </location>
</feature>
<protein>
    <submittedName>
        <fullName evidence="6">ABC transporter ATP-binding protein</fullName>
    </submittedName>
</protein>
<dbReference type="InterPro" id="IPR017871">
    <property type="entry name" value="ABC_transporter-like_CS"/>
</dbReference>
<evidence type="ECO:0000313" key="7">
    <source>
        <dbReference type="Proteomes" id="UP000321201"/>
    </source>
</evidence>
<evidence type="ECO:0000256" key="2">
    <source>
        <dbReference type="ARBA" id="ARBA00022741"/>
    </source>
</evidence>
<dbReference type="InterPro" id="IPR003439">
    <property type="entry name" value="ABC_transporter-like_ATP-bd"/>
</dbReference>
<evidence type="ECO:0000256" key="1">
    <source>
        <dbReference type="ARBA" id="ARBA00022448"/>
    </source>
</evidence>
<dbReference type="GO" id="GO:0016887">
    <property type="term" value="F:ATP hydrolysis activity"/>
    <property type="evidence" value="ECO:0007669"/>
    <property type="project" value="InterPro"/>
</dbReference>
<comment type="similarity">
    <text evidence="4">Belongs to the ABC transporter superfamily. Macrolide exporter (TC 3.A.1.122) family.</text>
</comment>
<dbReference type="GO" id="GO:0005524">
    <property type="term" value="F:ATP binding"/>
    <property type="evidence" value="ECO:0007669"/>
    <property type="project" value="UniProtKB-KW"/>
</dbReference>
<name>A0A5C7EW42_9PROT</name>